<sequence length="118" mass="13368">MLMPLKLVTCGHAWKGEPGVLQLLSVISRSRLGYLGFLLQVAYSVSFHFTPDTYRNSNFGQSLQYQDKTVRAITSNSWHQRADFFFFFFFRMTVVFPLMVGVGSLRPRPGKGVKAPTA</sequence>
<dbReference type="EMBL" id="ML991800">
    <property type="protein sequence ID" value="KAF2234277.1"/>
    <property type="molecule type" value="Genomic_DNA"/>
</dbReference>
<protein>
    <submittedName>
        <fullName evidence="2">Uncharacterized protein</fullName>
    </submittedName>
</protein>
<keyword evidence="1" id="KW-0812">Transmembrane</keyword>
<evidence type="ECO:0000256" key="1">
    <source>
        <dbReference type="SAM" id="Phobius"/>
    </source>
</evidence>
<organism evidence="2 3">
    <name type="scientific">Viridothelium virens</name>
    <name type="common">Speckled blister lichen</name>
    <name type="synonym">Trypethelium virens</name>
    <dbReference type="NCBI Taxonomy" id="1048519"/>
    <lineage>
        <taxon>Eukaryota</taxon>
        <taxon>Fungi</taxon>
        <taxon>Dikarya</taxon>
        <taxon>Ascomycota</taxon>
        <taxon>Pezizomycotina</taxon>
        <taxon>Dothideomycetes</taxon>
        <taxon>Dothideomycetes incertae sedis</taxon>
        <taxon>Trypetheliales</taxon>
        <taxon>Trypetheliaceae</taxon>
        <taxon>Viridothelium</taxon>
    </lineage>
</organism>
<proteinExistence type="predicted"/>
<dbReference type="Proteomes" id="UP000800092">
    <property type="component" value="Unassembled WGS sequence"/>
</dbReference>
<evidence type="ECO:0000313" key="2">
    <source>
        <dbReference type="EMBL" id="KAF2234277.1"/>
    </source>
</evidence>
<keyword evidence="3" id="KW-1185">Reference proteome</keyword>
<gene>
    <name evidence="2" type="ORF">EV356DRAFT_176929</name>
</gene>
<keyword evidence="1" id="KW-1133">Transmembrane helix</keyword>
<name>A0A6A6H8K5_VIRVR</name>
<reference evidence="2" key="1">
    <citation type="journal article" date="2020" name="Stud. Mycol.">
        <title>101 Dothideomycetes genomes: a test case for predicting lifestyles and emergence of pathogens.</title>
        <authorList>
            <person name="Haridas S."/>
            <person name="Albert R."/>
            <person name="Binder M."/>
            <person name="Bloem J."/>
            <person name="Labutti K."/>
            <person name="Salamov A."/>
            <person name="Andreopoulos B."/>
            <person name="Baker S."/>
            <person name="Barry K."/>
            <person name="Bills G."/>
            <person name="Bluhm B."/>
            <person name="Cannon C."/>
            <person name="Castanera R."/>
            <person name="Culley D."/>
            <person name="Daum C."/>
            <person name="Ezra D."/>
            <person name="Gonzalez J."/>
            <person name="Henrissat B."/>
            <person name="Kuo A."/>
            <person name="Liang C."/>
            <person name="Lipzen A."/>
            <person name="Lutzoni F."/>
            <person name="Magnuson J."/>
            <person name="Mondo S."/>
            <person name="Nolan M."/>
            <person name="Ohm R."/>
            <person name="Pangilinan J."/>
            <person name="Park H.-J."/>
            <person name="Ramirez L."/>
            <person name="Alfaro M."/>
            <person name="Sun H."/>
            <person name="Tritt A."/>
            <person name="Yoshinaga Y."/>
            <person name="Zwiers L.-H."/>
            <person name="Turgeon B."/>
            <person name="Goodwin S."/>
            <person name="Spatafora J."/>
            <person name="Crous P."/>
            <person name="Grigoriev I."/>
        </authorList>
    </citation>
    <scope>NUCLEOTIDE SEQUENCE</scope>
    <source>
        <strain evidence="2">Tuck. ex Michener</strain>
    </source>
</reference>
<feature type="transmembrane region" description="Helical" evidence="1">
    <location>
        <begin position="84"/>
        <end position="105"/>
    </location>
</feature>
<dbReference type="AlphaFoldDB" id="A0A6A6H8K5"/>
<evidence type="ECO:0000313" key="3">
    <source>
        <dbReference type="Proteomes" id="UP000800092"/>
    </source>
</evidence>
<accession>A0A6A6H8K5</accession>
<keyword evidence="1" id="KW-0472">Membrane</keyword>